<dbReference type="Pfam" id="PF06271">
    <property type="entry name" value="RDD"/>
    <property type="match status" value="1"/>
</dbReference>
<keyword evidence="3 6" id="KW-0812">Transmembrane</keyword>
<gene>
    <name evidence="8" type="ORF">GCM10022291_16170</name>
</gene>
<dbReference type="InterPro" id="IPR051791">
    <property type="entry name" value="Pra-immunoreactive"/>
</dbReference>
<evidence type="ECO:0000256" key="4">
    <source>
        <dbReference type="ARBA" id="ARBA00022989"/>
    </source>
</evidence>
<protein>
    <recommendedName>
        <fullName evidence="7">RDD domain-containing protein</fullName>
    </recommendedName>
</protein>
<feature type="transmembrane region" description="Helical" evidence="6">
    <location>
        <begin position="20"/>
        <end position="49"/>
    </location>
</feature>
<accession>A0ABP8C7K9</accession>
<evidence type="ECO:0000256" key="1">
    <source>
        <dbReference type="ARBA" id="ARBA00004651"/>
    </source>
</evidence>
<keyword evidence="9" id="KW-1185">Reference proteome</keyword>
<evidence type="ECO:0000313" key="9">
    <source>
        <dbReference type="Proteomes" id="UP001501496"/>
    </source>
</evidence>
<reference evidence="9" key="1">
    <citation type="journal article" date="2019" name="Int. J. Syst. Evol. Microbiol.">
        <title>The Global Catalogue of Microorganisms (GCM) 10K type strain sequencing project: providing services to taxonomists for standard genome sequencing and annotation.</title>
        <authorList>
            <consortium name="The Broad Institute Genomics Platform"/>
            <consortium name="The Broad Institute Genome Sequencing Center for Infectious Disease"/>
            <person name="Wu L."/>
            <person name="Ma J."/>
        </authorList>
    </citation>
    <scope>NUCLEOTIDE SEQUENCE [LARGE SCALE GENOMIC DNA]</scope>
    <source>
        <strain evidence="9">JCM 17630</strain>
    </source>
</reference>
<evidence type="ECO:0000256" key="3">
    <source>
        <dbReference type="ARBA" id="ARBA00022692"/>
    </source>
</evidence>
<keyword evidence="5 6" id="KW-0472">Membrane</keyword>
<evidence type="ECO:0000313" key="8">
    <source>
        <dbReference type="EMBL" id="GAA4235115.1"/>
    </source>
</evidence>
<comment type="caution">
    <text evidence="8">The sequence shown here is derived from an EMBL/GenBank/DDBJ whole genome shotgun (WGS) entry which is preliminary data.</text>
</comment>
<dbReference type="EMBL" id="BAABCA010000003">
    <property type="protein sequence ID" value="GAA4235115.1"/>
    <property type="molecule type" value="Genomic_DNA"/>
</dbReference>
<evidence type="ECO:0000259" key="7">
    <source>
        <dbReference type="Pfam" id="PF06271"/>
    </source>
</evidence>
<sequence>MSQPNFKVTPDLHTSKGNRFANYIIDLIVFLAIGYGLFFLIIYLCYTFLDDATPVDTFLDNLENINGLVDRLVTGTILALCYFTTETLLKGRSIGKFVTKTIVIKEDGSNPNNIDYLKRSFSRIIPFEAFSFLGAEGRGWHDTISKTYVVDIDKLKERLDSQNSLDQIGVPQKDF</sequence>
<evidence type="ECO:0000256" key="6">
    <source>
        <dbReference type="SAM" id="Phobius"/>
    </source>
</evidence>
<dbReference type="InterPro" id="IPR010432">
    <property type="entry name" value="RDD"/>
</dbReference>
<keyword evidence="2" id="KW-1003">Cell membrane</keyword>
<proteinExistence type="predicted"/>
<organism evidence="8 9">
    <name type="scientific">Postechiella marina</name>
    <dbReference type="NCBI Taxonomy" id="943941"/>
    <lineage>
        <taxon>Bacteria</taxon>
        <taxon>Pseudomonadati</taxon>
        <taxon>Bacteroidota</taxon>
        <taxon>Flavobacteriia</taxon>
        <taxon>Flavobacteriales</taxon>
        <taxon>Flavobacteriaceae</taxon>
        <taxon>Postechiella</taxon>
    </lineage>
</organism>
<dbReference type="PANTHER" id="PTHR36115:SF4">
    <property type="entry name" value="MEMBRANE PROTEIN"/>
    <property type="match status" value="1"/>
</dbReference>
<keyword evidence="4 6" id="KW-1133">Transmembrane helix</keyword>
<comment type="subcellular location">
    <subcellularLocation>
        <location evidence="1">Cell membrane</location>
        <topology evidence="1">Multi-pass membrane protein</topology>
    </subcellularLocation>
</comment>
<evidence type="ECO:0000256" key="2">
    <source>
        <dbReference type="ARBA" id="ARBA00022475"/>
    </source>
</evidence>
<dbReference type="RefSeq" id="WP_344787655.1">
    <property type="nucleotide sequence ID" value="NZ_BAABCA010000003.1"/>
</dbReference>
<feature type="domain" description="RDD" evidence="7">
    <location>
        <begin position="17"/>
        <end position="133"/>
    </location>
</feature>
<evidence type="ECO:0000256" key="5">
    <source>
        <dbReference type="ARBA" id="ARBA00023136"/>
    </source>
</evidence>
<dbReference type="Proteomes" id="UP001501496">
    <property type="component" value="Unassembled WGS sequence"/>
</dbReference>
<name>A0ABP8C7K9_9FLAO</name>
<dbReference type="PANTHER" id="PTHR36115">
    <property type="entry name" value="PROLINE-RICH ANTIGEN HOMOLOG-RELATED"/>
    <property type="match status" value="1"/>
</dbReference>